<dbReference type="PANTHER" id="PTHR30388:SF6">
    <property type="entry name" value="XANTHINE DEHYDROGENASE SUBUNIT A-RELATED"/>
    <property type="match status" value="1"/>
</dbReference>
<dbReference type="AlphaFoldDB" id="A0A399FAB7"/>
<evidence type="ECO:0000259" key="2">
    <source>
        <dbReference type="Pfam" id="PF13478"/>
    </source>
</evidence>
<dbReference type="Pfam" id="PF02625">
    <property type="entry name" value="XdhC_CoxI"/>
    <property type="match status" value="1"/>
</dbReference>
<organism evidence="3 4">
    <name type="scientific">Meiothermus granaticius NBRC 107808</name>
    <dbReference type="NCBI Taxonomy" id="1227551"/>
    <lineage>
        <taxon>Bacteria</taxon>
        <taxon>Thermotogati</taxon>
        <taxon>Deinococcota</taxon>
        <taxon>Deinococci</taxon>
        <taxon>Thermales</taxon>
        <taxon>Thermaceae</taxon>
        <taxon>Meiothermus</taxon>
    </lineage>
</organism>
<gene>
    <name evidence="3" type="primary">pucA</name>
    <name evidence="3" type="ORF">Mgrana_02531</name>
</gene>
<dbReference type="RefSeq" id="WP_119357981.1">
    <property type="nucleotide sequence ID" value="NZ_BJXM01000001.1"/>
</dbReference>
<dbReference type="EC" id="1.17.1.4" evidence="3"/>
<evidence type="ECO:0000313" key="4">
    <source>
        <dbReference type="Proteomes" id="UP000266178"/>
    </source>
</evidence>
<dbReference type="OrthoDB" id="9773039at2"/>
<dbReference type="InterPro" id="IPR052698">
    <property type="entry name" value="MoCofactor_Util/Proc"/>
</dbReference>
<proteinExistence type="predicted"/>
<dbReference type="PANTHER" id="PTHR30388">
    <property type="entry name" value="ALDEHYDE OXIDOREDUCTASE MOLYBDENUM COFACTOR ASSEMBLY PROTEIN"/>
    <property type="match status" value="1"/>
</dbReference>
<feature type="domain" description="XdhC- CoxI" evidence="1">
    <location>
        <begin position="16"/>
        <end position="82"/>
    </location>
</feature>
<reference evidence="3 4" key="1">
    <citation type="submission" date="2018-08" db="EMBL/GenBank/DDBJ databases">
        <title>Meiothermus granaticius genome AF-68 sequencing project.</title>
        <authorList>
            <person name="Da Costa M.S."/>
            <person name="Albuquerque L."/>
            <person name="Raposo P."/>
            <person name="Froufe H.J.C."/>
            <person name="Barroso C.S."/>
            <person name="Egas C."/>
        </authorList>
    </citation>
    <scope>NUCLEOTIDE SEQUENCE [LARGE SCALE GENOMIC DNA]</scope>
    <source>
        <strain evidence="3 4">AF-68</strain>
    </source>
</reference>
<dbReference type="GO" id="GO:0004854">
    <property type="term" value="F:xanthine dehydrogenase activity"/>
    <property type="evidence" value="ECO:0007669"/>
    <property type="project" value="UniProtKB-EC"/>
</dbReference>
<evidence type="ECO:0000259" key="1">
    <source>
        <dbReference type="Pfam" id="PF02625"/>
    </source>
</evidence>
<dbReference type="InterPro" id="IPR003777">
    <property type="entry name" value="XdhC_CoxI"/>
</dbReference>
<comment type="caution">
    <text evidence="3">The sequence shown here is derived from an EMBL/GenBank/DDBJ whole genome shotgun (WGS) entry which is preliminary data.</text>
</comment>
<name>A0A399FAB7_9DEIN</name>
<protein>
    <submittedName>
        <fullName evidence="3">Putative xanthine dehydrogenase subunit A</fullName>
        <ecNumber evidence="3">1.17.1.4</ecNumber>
    </submittedName>
</protein>
<keyword evidence="3" id="KW-0560">Oxidoreductase</keyword>
<accession>A0A399FAB7</accession>
<dbReference type="InterPro" id="IPR027051">
    <property type="entry name" value="XdhC_Rossmann_dom"/>
</dbReference>
<keyword evidence="4" id="KW-1185">Reference proteome</keyword>
<dbReference type="Pfam" id="PF13478">
    <property type="entry name" value="XdhC_C"/>
    <property type="match status" value="1"/>
</dbReference>
<dbReference type="Proteomes" id="UP000266178">
    <property type="component" value="Unassembled WGS sequence"/>
</dbReference>
<feature type="domain" description="XdhC Rossmann" evidence="2">
    <location>
        <begin position="192"/>
        <end position="333"/>
    </location>
</feature>
<evidence type="ECO:0000313" key="3">
    <source>
        <dbReference type="EMBL" id="RIH91591.1"/>
    </source>
</evidence>
<dbReference type="Gene3D" id="3.40.50.720">
    <property type="entry name" value="NAD(P)-binding Rossmann-like Domain"/>
    <property type="match status" value="1"/>
</dbReference>
<sequence>MANETTILLDAVKQALAEEKAVALATVVRVIGSAYRREGAKMVVREDGGSACMISGGCLEQEMIEMAMGILAKGQPSRAIFDYSEDKTWWPGCGGTVEVWVEPVQPGDLLYRWLETGSEAEPSVLATVLGGGEGRVWVRSDGSVEGQIAPSELHQATVRAARGMLAGGSRPTTRYVGEAEVFFDLSTPVPELVLLGAGHDAKPMANQALVLGFRVTVVDARPDLLAGFEGVQTIQAAPEEYPQKVVLSPRQNVIVMNHHLDIDRKALEHALRSPARYVGVLGPSSRLERILEAARQEGFVPTPEQRARIRNPIGLDIGAESPEEIAVAALAEILALRRGFAGGFLSEKRQGIHDAVGAGLEALR</sequence>
<dbReference type="EMBL" id="QWLB01000038">
    <property type="protein sequence ID" value="RIH91591.1"/>
    <property type="molecule type" value="Genomic_DNA"/>
</dbReference>